<organism evidence="17 18">
    <name type="scientific">Candidatus Lachnoclostridium stercoravium</name>
    <dbReference type="NCBI Taxonomy" id="2838633"/>
    <lineage>
        <taxon>Bacteria</taxon>
        <taxon>Bacillati</taxon>
        <taxon>Bacillota</taxon>
        <taxon>Clostridia</taxon>
        <taxon>Lachnospirales</taxon>
        <taxon>Lachnospiraceae</taxon>
    </lineage>
</organism>
<gene>
    <name evidence="13 17" type="primary">addA</name>
    <name evidence="17" type="ORF">IAA07_13330</name>
</gene>
<evidence type="ECO:0000256" key="10">
    <source>
        <dbReference type="ARBA" id="ARBA00023235"/>
    </source>
</evidence>
<keyword evidence="8 13" id="KW-0238">DNA-binding</keyword>
<dbReference type="PANTHER" id="PTHR11070">
    <property type="entry name" value="UVRD / RECB / PCRA DNA HELICASE FAMILY MEMBER"/>
    <property type="match status" value="1"/>
</dbReference>
<evidence type="ECO:0000313" key="18">
    <source>
        <dbReference type="Proteomes" id="UP000823900"/>
    </source>
</evidence>
<dbReference type="Pfam" id="PF13361">
    <property type="entry name" value="UvrD_C"/>
    <property type="match status" value="1"/>
</dbReference>
<dbReference type="CDD" id="cd17932">
    <property type="entry name" value="DEXQc_UvrD"/>
    <property type="match status" value="1"/>
</dbReference>
<dbReference type="AlphaFoldDB" id="A0A9D2KNM9"/>
<reference evidence="17" key="2">
    <citation type="submission" date="2021-04" db="EMBL/GenBank/DDBJ databases">
        <authorList>
            <person name="Gilroy R."/>
        </authorList>
    </citation>
    <scope>NUCLEOTIDE SEQUENCE</scope>
    <source>
        <strain evidence="17">CHK178-16964</strain>
    </source>
</reference>
<dbReference type="FunFam" id="3.40.50.300:FF:001236">
    <property type="entry name" value="ATP-dependent helicase/nuclease subunit A"/>
    <property type="match status" value="1"/>
</dbReference>
<evidence type="ECO:0000256" key="7">
    <source>
        <dbReference type="ARBA" id="ARBA00022840"/>
    </source>
</evidence>
<evidence type="ECO:0000256" key="12">
    <source>
        <dbReference type="ARBA" id="ARBA00048988"/>
    </source>
</evidence>
<dbReference type="InterPro" id="IPR014016">
    <property type="entry name" value="UvrD-like_ATP-bd"/>
</dbReference>
<dbReference type="EC" id="3.1.-.-" evidence="13"/>
<dbReference type="Pfam" id="PF00580">
    <property type="entry name" value="UvrD-helicase"/>
    <property type="match status" value="1"/>
</dbReference>
<dbReference type="GO" id="GO:0000724">
    <property type="term" value="P:double-strand break repair via homologous recombination"/>
    <property type="evidence" value="ECO:0007669"/>
    <property type="project" value="UniProtKB-UniRule"/>
</dbReference>
<dbReference type="PANTHER" id="PTHR11070:SF48">
    <property type="entry name" value="ATP-DEPENDENT HELICASE_NUCLEASE SUBUNIT A"/>
    <property type="match status" value="1"/>
</dbReference>
<dbReference type="GO" id="GO:0005829">
    <property type="term" value="C:cytosol"/>
    <property type="evidence" value="ECO:0007669"/>
    <property type="project" value="TreeGrafter"/>
</dbReference>
<dbReference type="Gene3D" id="3.90.320.10">
    <property type="match status" value="1"/>
</dbReference>
<keyword evidence="2 13" id="KW-0547">Nucleotide-binding</keyword>
<dbReference type="PROSITE" id="PS51198">
    <property type="entry name" value="UVRD_HELICASE_ATP_BIND"/>
    <property type="match status" value="1"/>
</dbReference>
<feature type="domain" description="UvrD-like helicase ATP-binding" evidence="15">
    <location>
        <begin position="1"/>
        <end position="475"/>
    </location>
</feature>
<dbReference type="GO" id="GO:0043138">
    <property type="term" value="F:3'-5' DNA helicase activity"/>
    <property type="evidence" value="ECO:0007669"/>
    <property type="project" value="UniProtKB-UniRule"/>
</dbReference>
<dbReference type="InterPro" id="IPR011604">
    <property type="entry name" value="PDDEXK-like_dom_sf"/>
</dbReference>
<keyword evidence="7 13" id="KW-0067">ATP-binding</keyword>
<dbReference type="InterPro" id="IPR011335">
    <property type="entry name" value="Restrct_endonuc-II-like"/>
</dbReference>
<dbReference type="GO" id="GO:0005524">
    <property type="term" value="F:ATP binding"/>
    <property type="evidence" value="ECO:0007669"/>
    <property type="project" value="UniProtKB-UniRule"/>
</dbReference>
<comment type="function">
    <text evidence="13">The heterodimer acts as both an ATP-dependent DNA helicase and an ATP-dependent, dual-direction single-stranded exonuclease. Recognizes the chi site generating a DNA molecule suitable for the initiation of homologous recombination. The AddA nuclease domain is required for chi fragment generation; this subunit has the helicase and 3' -&gt; 5' nuclease activities.</text>
</comment>
<evidence type="ECO:0000259" key="15">
    <source>
        <dbReference type="PROSITE" id="PS51198"/>
    </source>
</evidence>
<dbReference type="HAMAP" id="MF_01451">
    <property type="entry name" value="AddA"/>
    <property type="match status" value="1"/>
</dbReference>
<dbReference type="InterPro" id="IPR014017">
    <property type="entry name" value="DNA_helicase_UvrD-like_C"/>
</dbReference>
<evidence type="ECO:0000256" key="9">
    <source>
        <dbReference type="ARBA" id="ARBA00023204"/>
    </source>
</evidence>
<evidence type="ECO:0000256" key="11">
    <source>
        <dbReference type="ARBA" id="ARBA00034617"/>
    </source>
</evidence>
<protein>
    <recommendedName>
        <fullName evidence="13">ATP-dependent helicase/nuclease subunit A</fullName>
        <ecNumber evidence="13">3.1.-.-</ecNumber>
        <ecNumber evidence="13">5.6.2.4</ecNumber>
    </recommendedName>
    <alternativeName>
        <fullName evidence="13">ATP-dependent helicase/nuclease AddA</fullName>
    </alternativeName>
    <alternativeName>
        <fullName evidence="13">DNA 3'-5' helicase AddA</fullName>
    </alternativeName>
</protein>
<dbReference type="GO" id="GO:0008408">
    <property type="term" value="F:3'-5' exonuclease activity"/>
    <property type="evidence" value="ECO:0007669"/>
    <property type="project" value="UniProtKB-UniRule"/>
</dbReference>
<keyword evidence="3 13" id="KW-0227">DNA damage</keyword>
<keyword evidence="5 13" id="KW-0347">Helicase</keyword>
<comment type="subunit">
    <text evidence="13">Heterodimer of AddA and AddB/RexB.</text>
</comment>
<dbReference type="EMBL" id="DWZA01000109">
    <property type="protein sequence ID" value="HJA72532.1"/>
    <property type="molecule type" value="Genomic_DNA"/>
</dbReference>
<evidence type="ECO:0000256" key="14">
    <source>
        <dbReference type="PROSITE-ProRule" id="PRU00560"/>
    </source>
</evidence>
<dbReference type="Proteomes" id="UP000823900">
    <property type="component" value="Unassembled WGS sequence"/>
</dbReference>
<comment type="catalytic activity">
    <reaction evidence="11 13">
        <text>Couples ATP hydrolysis with the unwinding of duplex DNA by translocating in the 3'-5' direction.</text>
        <dbReference type="EC" id="5.6.2.4"/>
    </reaction>
</comment>
<dbReference type="SUPFAM" id="SSF52980">
    <property type="entry name" value="Restriction endonuclease-like"/>
    <property type="match status" value="1"/>
</dbReference>
<evidence type="ECO:0000313" key="17">
    <source>
        <dbReference type="EMBL" id="HJA72532.1"/>
    </source>
</evidence>
<feature type="binding site" evidence="14">
    <location>
        <begin position="22"/>
        <end position="29"/>
    </location>
    <ligand>
        <name>ATP</name>
        <dbReference type="ChEBI" id="CHEBI:30616"/>
    </ligand>
</feature>
<comment type="catalytic activity">
    <reaction evidence="12 13">
        <text>ATP + H2O = ADP + phosphate + H(+)</text>
        <dbReference type="Rhea" id="RHEA:13065"/>
        <dbReference type="ChEBI" id="CHEBI:15377"/>
        <dbReference type="ChEBI" id="CHEBI:15378"/>
        <dbReference type="ChEBI" id="CHEBI:30616"/>
        <dbReference type="ChEBI" id="CHEBI:43474"/>
        <dbReference type="ChEBI" id="CHEBI:456216"/>
        <dbReference type="EC" id="5.6.2.4"/>
    </reaction>
</comment>
<comment type="caution">
    <text evidence="17">The sequence shown here is derived from an EMBL/GenBank/DDBJ whole genome shotgun (WGS) entry which is preliminary data.</text>
</comment>
<dbReference type="InterPro" id="IPR000212">
    <property type="entry name" value="DNA_helicase_UvrD/REP"/>
</dbReference>
<evidence type="ECO:0000259" key="16">
    <source>
        <dbReference type="PROSITE" id="PS51217"/>
    </source>
</evidence>
<feature type="domain" description="UvrD-like helicase C-terminal" evidence="16">
    <location>
        <begin position="508"/>
        <end position="819"/>
    </location>
</feature>
<evidence type="ECO:0000256" key="6">
    <source>
        <dbReference type="ARBA" id="ARBA00022839"/>
    </source>
</evidence>
<dbReference type="Gene3D" id="3.40.50.300">
    <property type="entry name" value="P-loop containing nucleotide triphosphate hydrolases"/>
    <property type="match status" value="4"/>
</dbReference>
<name>A0A9D2KNM9_9FIRM</name>
<evidence type="ECO:0000256" key="3">
    <source>
        <dbReference type="ARBA" id="ARBA00022763"/>
    </source>
</evidence>
<reference evidence="17" key="1">
    <citation type="journal article" date="2021" name="PeerJ">
        <title>Extensive microbial diversity within the chicken gut microbiome revealed by metagenomics and culture.</title>
        <authorList>
            <person name="Gilroy R."/>
            <person name="Ravi A."/>
            <person name="Getino M."/>
            <person name="Pursley I."/>
            <person name="Horton D.L."/>
            <person name="Alikhan N.F."/>
            <person name="Baker D."/>
            <person name="Gharbi K."/>
            <person name="Hall N."/>
            <person name="Watson M."/>
            <person name="Adriaenssens E.M."/>
            <person name="Foster-Nyarko E."/>
            <person name="Jarju S."/>
            <person name="Secka A."/>
            <person name="Antonio M."/>
            <person name="Oren A."/>
            <person name="Chaudhuri R.R."/>
            <person name="La Ragione R."/>
            <person name="Hildebrand F."/>
            <person name="Pallen M.J."/>
        </authorList>
    </citation>
    <scope>NUCLEOTIDE SEQUENCE</scope>
    <source>
        <strain evidence="17">CHK178-16964</strain>
    </source>
</reference>
<evidence type="ECO:0000256" key="8">
    <source>
        <dbReference type="ARBA" id="ARBA00023125"/>
    </source>
</evidence>
<comment type="similarity">
    <text evidence="13">Belongs to the helicase family. AddA subfamily.</text>
</comment>
<evidence type="ECO:0000256" key="2">
    <source>
        <dbReference type="ARBA" id="ARBA00022741"/>
    </source>
</evidence>
<keyword evidence="4 13" id="KW-0378">Hydrolase</keyword>
<evidence type="ECO:0000256" key="4">
    <source>
        <dbReference type="ARBA" id="ARBA00022801"/>
    </source>
</evidence>
<dbReference type="PROSITE" id="PS51217">
    <property type="entry name" value="UVRD_HELICASE_CTER"/>
    <property type="match status" value="1"/>
</dbReference>
<dbReference type="EC" id="5.6.2.4" evidence="13"/>
<dbReference type="GO" id="GO:0033202">
    <property type="term" value="C:DNA helicase complex"/>
    <property type="evidence" value="ECO:0007669"/>
    <property type="project" value="TreeGrafter"/>
</dbReference>
<accession>A0A9D2KNM9</accession>
<dbReference type="NCBIfam" id="TIGR02785">
    <property type="entry name" value="addA_Gpos"/>
    <property type="match status" value="1"/>
</dbReference>
<dbReference type="SUPFAM" id="SSF52540">
    <property type="entry name" value="P-loop containing nucleoside triphosphate hydrolases"/>
    <property type="match status" value="1"/>
</dbReference>
<evidence type="ECO:0000256" key="13">
    <source>
        <dbReference type="HAMAP-Rule" id="MF_01451"/>
    </source>
</evidence>
<keyword evidence="10 13" id="KW-0413">Isomerase</keyword>
<evidence type="ECO:0000256" key="5">
    <source>
        <dbReference type="ARBA" id="ARBA00022806"/>
    </source>
</evidence>
<comment type="cofactor">
    <cofactor evidence="13">
        <name>Mg(2+)</name>
        <dbReference type="ChEBI" id="CHEBI:18420"/>
    </cofactor>
</comment>
<dbReference type="InterPro" id="IPR027417">
    <property type="entry name" value="P-loop_NTPase"/>
</dbReference>
<sequence length="1226" mass="140867">MQWTKRQEQVITSRNRNLLVSAAAGSGKTAVLVERIIRMITEGEDPLDIDRLLVMTFTNAAAAEMRERIGSAIEERLREDGKNEHLQMQATLVQHAQITTIHSFCLNVIRNHFNRLDIDPSFRISDEGELLLLKADVMKEMLEDFYQEGSEPFHNFIETYSGGRGDFGIEDLILQVYGFSCSNPWPGEWFRACRKELQSQGLEDMEKTPWMRFLMQDVKLQLEELILQLQDAAEVCREENGPEAYLPMIQEDMALLERMIRAEDYESLAKEIEKASFGRLASIRSKTVDQEKKAYVSECRNRVKKAAGKIASLYFPDEPEYLEKAMKGTASALDELLYLAEEFSRRYHEKKLEKNIVDFNDLEHYALEILTEEKDDGSGQMIRVPSREADELSRQYEEILVDEYQDSNQVQETIIKCISREKWGQPNVFMVGDVKQSIYSFRLAKPELFLEKYNTYSTEESQYQKIELHQNFRSRASVLESVNQVFFKIMTKALGNVGYSEDTALHPGAVFQEFSQEGTGLSTAGPTKLLLTDTDTELLRELDEEHLDYTAKEMEARMVAEEIRKMTDKEHGMAVWDKEKGAYRPAQYRDMVILLRSVAGWGDVFLETLMNQGIPAYAESSTGYFTTREVETMLALLAVIDNPMQDIPLAAVFKSPIVGMDDPDLAHLTALYKRNPAKRQERGLYGAWKNYEEMYAAGKLDEEKEKTLWEKLCHFSHMLDGFRRQCAYMPIHELIYEIYRVTGYYDYVCAMPAGDTRRANLDMLAEKAAAYGRTSYSGLFHFIRYIQNLKKYNTDFGEASAAGENENTVRIMSIHKSKGLEFPVVFLSGAGKKFNKRDVYGKILIDGDLGIGSDWIDPKLRTKTATLKKNAIRRKMELDGLGEELRVLYVAMTRAKEKLVITAADKNLESRLEKWRQVPCFHGQIPFTVLSSAGSYLDWILMGMKDGGKILLEEIPAGSILGREMAVQTEKVRLKESLDSFDDDREYDARYRKELESVFQYRYPYMEDVTLYAKMTVSELKQQGQMTDEEESQWIPTVPAFMKEQQETERGAFRGTAYHRALELLDFVSADSWQETKAALDQLVSDRRLTESNRKLVRSGTVWRFLDSPLGRRMRKAAREGRLHKEQQFVAGMPAREIGLGESDELILIQGIMDAYFEDEGGLVLVDYKTDYVEKGGEAVLKERYGLQLGYYKRALEQMTGKKVSDTIIYSLTLQEEIHLNEEVPL</sequence>
<evidence type="ECO:0000256" key="1">
    <source>
        <dbReference type="ARBA" id="ARBA00022722"/>
    </source>
</evidence>
<dbReference type="InterPro" id="IPR038726">
    <property type="entry name" value="PDDEXK_AddAB-type"/>
</dbReference>
<dbReference type="GO" id="GO:0003690">
    <property type="term" value="F:double-stranded DNA binding"/>
    <property type="evidence" value="ECO:0007669"/>
    <property type="project" value="UniProtKB-UniRule"/>
</dbReference>
<keyword evidence="1 13" id="KW-0540">Nuclease</keyword>
<keyword evidence="9 13" id="KW-0234">DNA repair</keyword>
<dbReference type="Pfam" id="PF12705">
    <property type="entry name" value="PDDEXK_1"/>
    <property type="match status" value="1"/>
</dbReference>
<dbReference type="InterPro" id="IPR014152">
    <property type="entry name" value="AddA"/>
</dbReference>
<keyword evidence="6 13" id="KW-0269">Exonuclease</keyword>
<proteinExistence type="inferred from homology"/>